<evidence type="ECO:0000259" key="2">
    <source>
        <dbReference type="Pfam" id="PF14485"/>
    </source>
</evidence>
<reference evidence="3 4" key="1">
    <citation type="submission" date="2015-11" db="EMBL/GenBank/DDBJ databases">
        <title>Genomic analysis of 38 Legionella species identifies large and diverse effector repertoires.</title>
        <authorList>
            <person name="Burstein D."/>
            <person name="Amaro F."/>
            <person name="Zusman T."/>
            <person name="Lifshitz Z."/>
            <person name="Cohen O."/>
            <person name="Gilbert J.A."/>
            <person name="Pupko T."/>
            <person name="Shuman H.A."/>
            <person name="Segal G."/>
        </authorList>
    </citation>
    <scope>NUCLEOTIDE SEQUENCE [LARGE SCALE GENOMIC DNA]</scope>
    <source>
        <strain evidence="3 4">ATCC 51914</strain>
    </source>
</reference>
<dbReference type="Pfam" id="PF14485">
    <property type="entry name" value="DUF4431"/>
    <property type="match status" value="1"/>
</dbReference>
<dbReference type="RefSeq" id="WP_058480595.1">
    <property type="nucleotide sequence ID" value="NZ_CAAAIQ010000011.1"/>
</dbReference>
<feature type="chain" id="PRO_5006919465" description="DUF4431 domain-containing protein" evidence="1">
    <location>
        <begin position="21"/>
        <end position="141"/>
    </location>
</feature>
<evidence type="ECO:0000256" key="1">
    <source>
        <dbReference type="SAM" id="SignalP"/>
    </source>
</evidence>
<dbReference type="PATRIC" id="fig|66969.6.peg.2118"/>
<evidence type="ECO:0000313" key="4">
    <source>
        <dbReference type="Proteomes" id="UP000054729"/>
    </source>
</evidence>
<organism evidence="3 4">
    <name type="scientific">Legionella waltersii</name>
    <dbReference type="NCBI Taxonomy" id="66969"/>
    <lineage>
        <taxon>Bacteria</taxon>
        <taxon>Pseudomonadati</taxon>
        <taxon>Pseudomonadota</taxon>
        <taxon>Gammaproteobacteria</taxon>
        <taxon>Legionellales</taxon>
        <taxon>Legionellaceae</taxon>
        <taxon>Legionella</taxon>
    </lineage>
</organism>
<keyword evidence="1" id="KW-0732">Signal</keyword>
<comment type="caution">
    <text evidence="3">The sequence shown here is derived from an EMBL/GenBank/DDBJ whole genome shotgun (WGS) entry which is preliminary data.</text>
</comment>
<feature type="signal peptide" evidence="1">
    <location>
        <begin position="1"/>
        <end position="20"/>
    </location>
</feature>
<dbReference type="AlphaFoldDB" id="A0A0W1A707"/>
<accession>A0A0W1A707</accession>
<sequence length="141" mass="15858">MKYLWCFIVGVFSFSTVAQAEGCILAGQATQLQGKISIETFPGRPNYESIKDGDEPEVYWILTTKKPYCGQGVGFNDEGQEITQIEKNQTRFQLILTPEQYKQWKALLPNNVTVEGSMMMAHTGHHHTAMLLQVTNMKGAK</sequence>
<evidence type="ECO:0000313" key="3">
    <source>
        <dbReference type="EMBL" id="KTD77164.1"/>
    </source>
</evidence>
<feature type="domain" description="DUF4431" evidence="2">
    <location>
        <begin position="93"/>
        <end position="137"/>
    </location>
</feature>
<protein>
    <recommendedName>
        <fullName evidence="2">DUF4431 domain-containing protein</fullName>
    </recommendedName>
</protein>
<dbReference type="OrthoDB" id="1522627at2"/>
<gene>
    <name evidence="3" type="ORF">Lwal_1941</name>
</gene>
<dbReference type="InterPro" id="IPR027826">
    <property type="entry name" value="DUF4431"/>
</dbReference>
<keyword evidence="4" id="KW-1185">Reference proteome</keyword>
<dbReference type="Proteomes" id="UP000054729">
    <property type="component" value="Unassembled WGS sequence"/>
</dbReference>
<name>A0A0W1A707_9GAMM</name>
<dbReference type="EMBL" id="LNZB01000048">
    <property type="protein sequence ID" value="KTD77164.1"/>
    <property type="molecule type" value="Genomic_DNA"/>
</dbReference>
<dbReference type="STRING" id="66969.Lwal_1941"/>
<proteinExistence type="predicted"/>